<name>A0ABT8ZGR5_9SPHN</name>
<dbReference type="Pfam" id="PF00583">
    <property type="entry name" value="Acetyltransf_1"/>
    <property type="match status" value="1"/>
</dbReference>
<comment type="function">
    <text evidence="9">Catalyzes the transfer of an acetyl group from acetyl-CoA to the 6'-amino group of aminoglycoside molecules conferring resistance to antibiotics containing the purpurosamine ring.</text>
</comment>
<evidence type="ECO:0000256" key="6">
    <source>
        <dbReference type="ARBA" id="ARBA00023315"/>
    </source>
</evidence>
<comment type="caution">
    <text evidence="11">The sequence shown here is derived from an EMBL/GenBank/DDBJ whole genome shotgun (WGS) entry which is preliminary data.</text>
</comment>
<reference evidence="11" key="1">
    <citation type="submission" date="2023-07" db="EMBL/GenBank/DDBJ databases">
        <title>Bacterial whole genome sequence for Sphingobium sp. HBC34.</title>
        <authorList>
            <person name="Le V."/>
            <person name="Ko S.-R."/>
            <person name="Ahn C.-Y."/>
            <person name="Oh H.-M."/>
        </authorList>
    </citation>
    <scope>NUCLEOTIDE SEQUENCE</scope>
    <source>
        <strain evidence="11">HBC34</strain>
    </source>
</reference>
<dbReference type="InterPro" id="IPR050832">
    <property type="entry name" value="Bact_Acetyltransf"/>
</dbReference>
<evidence type="ECO:0000256" key="8">
    <source>
        <dbReference type="ARBA" id="ARBA00048923"/>
    </source>
</evidence>
<evidence type="ECO:0000259" key="10">
    <source>
        <dbReference type="PROSITE" id="PS51186"/>
    </source>
</evidence>
<protein>
    <recommendedName>
        <fullName evidence="3 9">Aminoglycoside N(6')-acetyltransferase type 1</fullName>
        <ecNumber evidence="2 9">2.3.1.82</ecNumber>
    </recommendedName>
    <alternativeName>
        <fullName evidence="7 9">Aminoglycoside resistance protein</fullName>
    </alternativeName>
</protein>
<comment type="subunit">
    <text evidence="1 9">Homodimer.</text>
</comment>
<dbReference type="InterPro" id="IPR000182">
    <property type="entry name" value="GNAT_dom"/>
</dbReference>
<accession>A0ABT8ZGR5</accession>
<organism evidence="11 12">
    <name type="scientific">Sphingobium cyanobacteriorum</name>
    <dbReference type="NCBI Taxonomy" id="3063954"/>
    <lineage>
        <taxon>Bacteria</taxon>
        <taxon>Pseudomonadati</taxon>
        <taxon>Pseudomonadota</taxon>
        <taxon>Alphaproteobacteria</taxon>
        <taxon>Sphingomonadales</taxon>
        <taxon>Sphingomonadaceae</taxon>
        <taxon>Sphingobium</taxon>
    </lineage>
</organism>
<dbReference type="SUPFAM" id="SSF55729">
    <property type="entry name" value="Acyl-CoA N-acyltransferases (Nat)"/>
    <property type="match status" value="1"/>
</dbReference>
<dbReference type="Proteomes" id="UP001176471">
    <property type="component" value="Unassembled WGS sequence"/>
</dbReference>
<evidence type="ECO:0000256" key="5">
    <source>
        <dbReference type="ARBA" id="ARBA00023251"/>
    </source>
</evidence>
<dbReference type="EC" id="2.3.1.82" evidence="2 9"/>
<dbReference type="InterPro" id="IPR024170">
    <property type="entry name" value="Aminoglycoside_N6-AcTrfrase"/>
</dbReference>
<keyword evidence="4 9" id="KW-0808">Transferase</keyword>
<dbReference type="PROSITE" id="PS51186">
    <property type="entry name" value="GNAT"/>
    <property type="match status" value="1"/>
</dbReference>
<evidence type="ECO:0000256" key="2">
    <source>
        <dbReference type="ARBA" id="ARBA00012888"/>
    </source>
</evidence>
<evidence type="ECO:0000256" key="3">
    <source>
        <dbReference type="ARBA" id="ARBA00017677"/>
    </source>
</evidence>
<keyword evidence="12" id="KW-1185">Reference proteome</keyword>
<dbReference type="EMBL" id="JAUQOM010000001">
    <property type="protein sequence ID" value="MDO7833596.1"/>
    <property type="molecule type" value="Genomic_DNA"/>
</dbReference>
<evidence type="ECO:0000256" key="7">
    <source>
        <dbReference type="ARBA" id="ARBA00029660"/>
    </source>
</evidence>
<evidence type="ECO:0000313" key="11">
    <source>
        <dbReference type="EMBL" id="MDO7833596.1"/>
    </source>
</evidence>
<sequence>MTGPARILRATTAHVAYWATMRAALWPDASVEDHREEIVAQLRDQGQDSVAFLAFDAQEQAVGFVEAALRHDYVNGCDTSPVAFLEGLYVEPAARRTGAARALVDAAVAWGRALGCTEMASDADIANHVSHLLHAALGFTETERVVYFRKLI</sequence>
<evidence type="ECO:0000313" key="12">
    <source>
        <dbReference type="Proteomes" id="UP001176471"/>
    </source>
</evidence>
<dbReference type="InterPro" id="IPR016181">
    <property type="entry name" value="Acyl_CoA_acyltransferase"/>
</dbReference>
<dbReference type="RefSeq" id="WP_304534141.1">
    <property type="nucleotide sequence ID" value="NZ_JAUQOM010000001.1"/>
</dbReference>
<dbReference type="PIRSF" id="PIRSF000452">
    <property type="entry name" value="6-N-acetyltransf"/>
    <property type="match status" value="1"/>
</dbReference>
<dbReference type="NCBIfam" id="NF043067">
    <property type="entry name" value="AAC_6p_group_E"/>
    <property type="match status" value="1"/>
</dbReference>
<dbReference type="Gene3D" id="3.40.630.30">
    <property type="match status" value="1"/>
</dbReference>
<dbReference type="PANTHER" id="PTHR43877">
    <property type="entry name" value="AMINOALKYLPHOSPHONATE N-ACETYLTRANSFERASE-RELATED-RELATED"/>
    <property type="match status" value="1"/>
</dbReference>
<proteinExistence type="predicted"/>
<keyword evidence="5 9" id="KW-0046">Antibiotic resistance</keyword>
<gene>
    <name evidence="11" type="ORF">Q4610_00925</name>
</gene>
<evidence type="ECO:0000256" key="1">
    <source>
        <dbReference type="ARBA" id="ARBA00011738"/>
    </source>
</evidence>
<evidence type="ECO:0000256" key="9">
    <source>
        <dbReference type="PIRNR" id="PIRNR000452"/>
    </source>
</evidence>
<evidence type="ECO:0000256" key="4">
    <source>
        <dbReference type="ARBA" id="ARBA00022679"/>
    </source>
</evidence>
<comment type="catalytic activity">
    <reaction evidence="8 9">
        <text>kanamycin B + acetyl-CoA = N(6')-acetylkanamycin B + CoA + H(+)</text>
        <dbReference type="Rhea" id="RHEA:16449"/>
        <dbReference type="ChEBI" id="CHEBI:15378"/>
        <dbReference type="ChEBI" id="CHEBI:57287"/>
        <dbReference type="ChEBI" id="CHEBI:57288"/>
        <dbReference type="ChEBI" id="CHEBI:58390"/>
        <dbReference type="ChEBI" id="CHEBI:58549"/>
        <dbReference type="EC" id="2.3.1.82"/>
    </reaction>
</comment>
<keyword evidence="6 9" id="KW-0012">Acyltransferase</keyword>
<feature type="domain" description="N-acetyltransferase" evidence="10">
    <location>
        <begin position="5"/>
        <end position="152"/>
    </location>
</feature>